<dbReference type="EMBL" id="LUCH01017560">
    <property type="protein sequence ID" value="KAF5394883.1"/>
    <property type="molecule type" value="Genomic_DNA"/>
</dbReference>
<feature type="chain" id="PRO_5035245146" evidence="3">
    <location>
        <begin position="20"/>
        <end position="314"/>
    </location>
</feature>
<dbReference type="AlphaFoldDB" id="A0A8J4WD56"/>
<evidence type="ECO:0000256" key="1">
    <source>
        <dbReference type="SAM" id="MobiDB-lite"/>
    </source>
</evidence>
<reference evidence="4" key="1">
    <citation type="submission" date="2019-05" db="EMBL/GenBank/DDBJ databases">
        <title>Annotation for the trematode Paragonimus heterotremus.</title>
        <authorList>
            <person name="Choi Y.-J."/>
        </authorList>
    </citation>
    <scope>NUCLEOTIDE SEQUENCE</scope>
    <source>
        <strain evidence="4">LC</strain>
    </source>
</reference>
<name>A0A8J4WD56_9TREM</name>
<feature type="signal peptide" evidence="3">
    <location>
        <begin position="1"/>
        <end position="19"/>
    </location>
</feature>
<evidence type="ECO:0000313" key="5">
    <source>
        <dbReference type="Proteomes" id="UP000748531"/>
    </source>
</evidence>
<proteinExistence type="predicted"/>
<feature type="transmembrane region" description="Helical" evidence="2">
    <location>
        <begin position="292"/>
        <end position="312"/>
    </location>
</feature>
<gene>
    <name evidence="4" type="ORF">PHET_09747</name>
</gene>
<keyword evidence="3" id="KW-0732">Signal</keyword>
<keyword evidence="2" id="KW-0472">Membrane</keyword>
<sequence length="314" mass="35971">MTLMRLALMFLQIPWLAATQCELVSSDLDDCAHQLGMTKLPNNSEGFGFGFGSVGDVELMCRTKWHLKVYTCAHQIVTSRCTGGSDSQFRTAMWEFIFDTTRYARAATYLCRAHNLRIFRFHRDSCLLPYESRVQNCSEAYMAFVFAATKQLAAHNPSHLTDETAYADYMKGELTKMYCLAITDKLKCVASQMKPPCTSDVIALVRNYYRETLPDQCSQYIPGLESPGETKSSQSKRTVNETNSVRNAQSKQATVKVELRQKLPRNRAGLKSRRFVPLTKTMFGWMDDSSLLLLRIVYIYFYAILWNLYIYLTL</sequence>
<feature type="compositionally biased region" description="Polar residues" evidence="1">
    <location>
        <begin position="229"/>
        <end position="253"/>
    </location>
</feature>
<protein>
    <submittedName>
        <fullName evidence="4">Uncharacterized protein</fullName>
    </submittedName>
</protein>
<keyword evidence="2" id="KW-1133">Transmembrane helix</keyword>
<accession>A0A8J4WD56</accession>
<evidence type="ECO:0000313" key="4">
    <source>
        <dbReference type="EMBL" id="KAF5394883.1"/>
    </source>
</evidence>
<evidence type="ECO:0000256" key="3">
    <source>
        <dbReference type="SAM" id="SignalP"/>
    </source>
</evidence>
<feature type="region of interest" description="Disordered" evidence="1">
    <location>
        <begin position="224"/>
        <end position="253"/>
    </location>
</feature>
<dbReference type="OrthoDB" id="6232081at2759"/>
<organism evidence="4 5">
    <name type="scientific">Paragonimus heterotremus</name>
    <dbReference type="NCBI Taxonomy" id="100268"/>
    <lineage>
        <taxon>Eukaryota</taxon>
        <taxon>Metazoa</taxon>
        <taxon>Spiralia</taxon>
        <taxon>Lophotrochozoa</taxon>
        <taxon>Platyhelminthes</taxon>
        <taxon>Trematoda</taxon>
        <taxon>Digenea</taxon>
        <taxon>Plagiorchiida</taxon>
        <taxon>Troglotremata</taxon>
        <taxon>Troglotrematidae</taxon>
        <taxon>Paragonimus</taxon>
    </lineage>
</organism>
<dbReference type="Proteomes" id="UP000748531">
    <property type="component" value="Unassembled WGS sequence"/>
</dbReference>
<evidence type="ECO:0000256" key="2">
    <source>
        <dbReference type="SAM" id="Phobius"/>
    </source>
</evidence>
<keyword evidence="2" id="KW-0812">Transmembrane</keyword>
<keyword evidence="5" id="KW-1185">Reference proteome</keyword>
<comment type="caution">
    <text evidence="4">The sequence shown here is derived from an EMBL/GenBank/DDBJ whole genome shotgun (WGS) entry which is preliminary data.</text>
</comment>